<feature type="region of interest" description="Disordered" evidence="1">
    <location>
        <begin position="46"/>
        <end position="67"/>
    </location>
</feature>
<feature type="region of interest" description="Disordered" evidence="1">
    <location>
        <begin position="82"/>
        <end position="229"/>
    </location>
</feature>
<feature type="compositionally biased region" description="Low complexity" evidence="1">
    <location>
        <begin position="1"/>
        <end position="13"/>
    </location>
</feature>
<reference evidence="2 3" key="1">
    <citation type="submission" date="2024-09" db="EMBL/GenBank/DDBJ databases">
        <title>Itraconazole resistance in Madurella fahalii resulting from another homologue of gene encoding cytochrome P450 14-alpha sterol demethylase (CYP51).</title>
        <authorList>
            <person name="Yoshioka I."/>
            <person name="Fahal A.H."/>
            <person name="Kaneko S."/>
            <person name="Yaguchi T."/>
        </authorList>
    </citation>
    <scope>NUCLEOTIDE SEQUENCE [LARGE SCALE GENOMIC DNA]</scope>
    <source>
        <strain evidence="2 3">IFM 68171</strain>
    </source>
</reference>
<comment type="caution">
    <text evidence="2">The sequence shown here is derived from an EMBL/GenBank/DDBJ whole genome shotgun (WGS) entry which is preliminary data.</text>
</comment>
<dbReference type="Proteomes" id="UP001628179">
    <property type="component" value="Unassembled WGS sequence"/>
</dbReference>
<feature type="compositionally biased region" description="Basic residues" evidence="1">
    <location>
        <begin position="93"/>
        <end position="106"/>
    </location>
</feature>
<evidence type="ECO:0000256" key="1">
    <source>
        <dbReference type="SAM" id="MobiDB-lite"/>
    </source>
</evidence>
<feature type="compositionally biased region" description="Acidic residues" evidence="1">
    <location>
        <begin position="128"/>
        <end position="137"/>
    </location>
</feature>
<proteinExistence type="predicted"/>
<dbReference type="RefSeq" id="XP_070917527.1">
    <property type="nucleotide sequence ID" value="XM_071061426.1"/>
</dbReference>
<dbReference type="GeneID" id="98176749"/>
<keyword evidence="3" id="KW-1185">Reference proteome</keyword>
<protein>
    <submittedName>
        <fullName evidence="2">Uncharacterized protein</fullName>
    </submittedName>
</protein>
<organism evidence="2 3">
    <name type="scientific">Madurella fahalii</name>
    <dbReference type="NCBI Taxonomy" id="1157608"/>
    <lineage>
        <taxon>Eukaryota</taxon>
        <taxon>Fungi</taxon>
        <taxon>Dikarya</taxon>
        <taxon>Ascomycota</taxon>
        <taxon>Pezizomycotina</taxon>
        <taxon>Sordariomycetes</taxon>
        <taxon>Sordariomycetidae</taxon>
        <taxon>Sordariales</taxon>
        <taxon>Sordariales incertae sedis</taxon>
        <taxon>Madurella</taxon>
    </lineage>
</organism>
<feature type="region of interest" description="Disordered" evidence="1">
    <location>
        <begin position="1"/>
        <end position="21"/>
    </location>
</feature>
<gene>
    <name evidence="2" type="ORF">MFIFM68171_06006</name>
</gene>
<name>A0ABQ0GDD9_9PEZI</name>
<sequence length="229" mass="24631">MFSDSSSSGSNSRGRCRERRLPKTAAVNALLYFSGRNPMRVKSIRAYDSDDIETRSTGSGASMFSWSSSGRSDVYLVESTTPYWYDYPGPKPATRKKAKSSKKGRSSRASPPRPPTGTWPRNATVQDVSDDDDDDDSSVGSFEGYGHPQAPFPHPGMMPPHGRSPNPQPGAFQPVYPGMYTHANHPPPPRPAGFAPTHPPPPPAQAAAPPPPGGRFVPGRGGIQVFVND</sequence>
<dbReference type="EMBL" id="BAAFSV010000003">
    <property type="protein sequence ID" value="GAB1315796.1"/>
    <property type="molecule type" value="Genomic_DNA"/>
</dbReference>
<feature type="compositionally biased region" description="Low complexity" evidence="1">
    <location>
        <begin position="56"/>
        <end position="67"/>
    </location>
</feature>
<accession>A0ABQ0GDD9</accession>
<evidence type="ECO:0000313" key="2">
    <source>
        <dbReference type="EMBL" id="GAB1315796.1"/>
    </source>
</evidence>
<evidence type="ECO:0000313" key="3">
    <source>
        <dbReference type="Proteomes" id="UP001628179"/>
    </source>
</evidence>
<feature type="compositionally biased region" description="Pro residues" evidence="1">
    <location>
        <begin position="185"/>
        <end position="213"/>
    </location>
</feature>